<dbReference type="OrthoDB" id="9789133at2"/>
<keyword evidence="2" id="KW-1185">Reference proteome</keyword>
<organism evidence="1 2">
    <name type="scientific">Parendozoicomonas haliclonae</name>
    <dbReference type="NCBI Taxonomy" id="1960125"/>
    <lineage>
        <taxon>Bacteria</taxon>
        <taxon>Pseudomonadati</taxon>
        <taxon>Pseudomonadota</taxon>
        <taxon>Gammaproteobacteria</taxon>
        <taxon>Oceanospirillales</taxon>
        <taxon>Endozoicomonadaceae</taxon>
        <taxon>Parendozoicomonas</taxon>
    </lineage>
</organism>
<evidence type="ECO:0000313" key="2">
    <source>
        <dbReference type="Proteomes" id="UP000196573"/>
    </source>
</evidence>
<dbReference type="RefSeq" id="WP_133060524.1">
    <property type="nucleotide sequence ID" value="NZ_CBCSCN010000006.1"/>
</dbReference>
<evidence type="ECO:0008006" key="3">
    <source>
        <dbReference type="Google" id="ProtNLM"/>
    </source>
</evidence>
<name>A0A1X7AL83_9GAMM</name>
<dbReference type="Proteomes" id="UP000196573">
    <property type="component" value="Unassembled WGS sequence"/>
</dbReference>
<proteinExistence type="predicted"/>
<dbReference type="SUPFAM" id="SSF56281">
    <property type="entry name" value="Metallo-hydrolase/oxidoreductase"/>
    <property type="match status" value="1"/>
</dbReference>
<dbReference type="InterPro" id="IPR036866">
    <property type="entry name" value="RibonucZ/Hydroxyglut_hydro"/>
</dbReference>
<dbReference type="AlphaFoldDB" id="A0A1X7AL83"/>
<evidence type="ECO:0000313" key="1">
    <source>
        <dbReference type="EMBL" id="SMA48676.1"/>
    </source>
</evidence>
<gene>
    <name evidence="1" type="ORF">EHSB41UT_02843</name>
</gene>
<accession>A0A1X7AL83</accession>
<dbReference type="PROSITE" id="PS51257">
    <property type="entry name" value="PROKAR_LIPOPROTEIN"/>
    <property type="match status" value="1"/>
</dbReference>
<dbReference type="EMBL" id="FWPT01000006">
    <property type="protein sequence ID" value="SMA48676.1"/>
    <property type="molecule type" value="Genomic_DNA"/>
</dbReference>
<protein>
    <recommendedName>
        <fullName evidence="3">Metal-dependent hydrolase</fullName>
    </recommendedName>
</protein>
<reference evidence="1 2" key="1">
    <citation type="submission" date="2017-03" db="EMBL/GenBank/DDBJ databases">
        <authorList>
            <person name="Afonso C.L."/>
            <person name="Miller P.J."/>
            <person name="Scott M.A."/>
            <person name="Spackman E."/>
            <person name="Goraichik I."/>
            <person name="Dimitrov K.M."/>
            <person name="Suarez D.L."/>
            <person name="Swayne D.E."/>
        </authorList>
    </citation>
    <scope>NUCLEOTIDE SEQUENCE [LARGE SCALE GENOMIC DNA]</scope>
    <source>
        <strain evidence="1">SB41UT1</strain>
    </source>
</reference>
<dbReference type="Gene3D" id="3.60.15.10">
    <property type="entry name" value="Ribonuclease Z/Hydroxyacylglutathione hydrolase-like"/>
    <property type="match status" value="1"/>
</dbReference>
<sequence length="344" mass="38035">MKKLLQTLGLAVLVSGCATNVDHLPLVPAQPVTPEIPDDNISVQYLGVGGFLMRYQDAAVLTGPSFTNPDFLGMPPAPFQTIEPDKERIDRLMPAAADASVMLVGHAHYDHLLDVPHVLNNQAPNARVYGSVTMQHTIASEVDLDRIVAVNGRAAVGNTAGDWLYDDQRRVRVMAIRSEHSPHFMGIKFLQGTYQQELQALPKNAFDWIEGQTFAWLIDFLDAEGRPVYRVHYQDAACNADKGIPPELNDGKRVDLSLQTVGAYQEVDDYPEGLVSEIQPRVSILGHWEDFFGNNPEGPHRGVRLADIDAYIERLEGALPEDGEWLIPEPLATMLLPVTDIQSD</sequence>